<organism evidence="11 12">
    <name type="scientific">Caulochytrium protostelioides</name>
    <dbReference type="NCBI Taxonomy" id="1555241"/>
    <lineage>
        <taxon>Eukaryota</taxon>
        <taxon>Fungi</taxon>
        <taxon>Fungi incertae sedis</taxon>
        <taxon>Chytridiomycota</taxon>
        <taxon>Chytridiomycota incertae sedis</taxon>
        <taxon>Chytridiomycetes</taxon>
        <taxon>Caulochytriales</taxon>
        <taxon>Caulochytriaceae</taxon>
        <taxon>Caulochytrium</taxon>
    </lineage>
</organism>
<feature type="domain" description="CSC1/OSCA1-like N-terminal transmembrane" evidence="9">
    <location>
        <begin position="52"/>
        <end position="203"/>
    </location>
</feature>
<name>A0A4V1IV61_9FUNG</name>
<evidence type="ECO:0000313" key="11">
    <source>
        <dbReference type="EMBL" id="RKP02939.1"/>
    </source>
</evidence>
<evidence type="ECO:0000313" key="12">
    <source>
        <dbReference type="Proteomes" id="UP000274922"/>
    </source>
</evidence>
<evidence type="ECO:0000256" key="5">
    <source>
        <dbReference type="ARBA" id="ARBA00022989"/>
    </source>
</evidence>
<keyword evidence="12" id="KW-1185">Reference proteome</keyword>
<evidence type="ECO:0008006" key="13">
    <source>
        <dbReference type="Google" id="ProtNLM"/>
    </source>
</evidence>
<feature type="transmembrane region" description="Helical" evidence="7">
    <location>
        <begin position="183"/>
        <end position="205"/>
    </location>
</feature>
<dbReference type="InterPro" id="IPR045122">
    <property type="entry name" value="Csc1-like"/>
</dbReference>
<keyword evidence="6 7" id="KW-0472">Membrane</keyword>
<accession>A0A4V1IV61</accession>
<gene>
    <name evidence="11" type="ORF">CXG81DRAFT_10165</name>
</gene>
<reference evidence="12" key="1">
    <citation type="journal article" date="2018" name="Nat. Microbiol.">
        <title>Leveraging single-cell genomics to expand the fungal tree of life.</title>
        <authorList>
            <person name="Ahrendt S.R."/>
            <person name="Quandt C.A."/>
            <person name="Ciobanu D."/>
            <person name="Clum A."/>
            <person name="Salamov A."/>
            <person name="Andreopoulos B."/>
            <person name="Cheng J.F."/>
            <person name="Woyke T."/>
            <person name="Pelin A."/>
            <person name="Henrissat B."/>
            <person name="Reynolds N.K."/>
            <person name="Benny G.L."/>
            <person name="Smith M.E."/>
            <person name="James T.Y."/>
            <person name="Grigoriev I.V."/>
        </authorList>
    </citation>
    <scope>NUCLEOTIDE SEQUENCE [LARGE SCALE GENOMIC DNA]</scope>
    <source>
        <strain evidence="12">ATCC 52028</strain>
    </source>
</reference>
<feature type="transmembrane region" description="Helical" evidence="7">
    <location>
        <begin position="687"/>
        <end position="705"/>
    </location>
</feature>
<evidence type="ECO:0000256" key="2">
    <source>
        <dbReference type="ARBA" id="ARBA00007779"/>
    </source>
</evidence>
<feature type="transmembrane region" description="Helical" evidence="7">
    <location>
        <begin position="505"/>
        <end position="526"/>
    </location>
</feature>
<dbReference type="Pfam" id="PF02714">
    <property type="entry name" value="RSN1_7TM"/>
    <property type="match status" value="1"/>
</dbReference>
<dbReference type="STRING" id="1555241.A0A4V1IV61"/>
<feature type="non-terminal residue" evidence="11">
    <location>
        <position position="706"/>
    </location>
</feature>
<feature type="transmembrane region" description="Helical" evidence="7">
    <location>
        <begin position="410"/>
        <end position="431"/>
    </location>
</feature>
<dbReference type="InterPro" id="IPR027815">
    <property type="entry name" value="CSC1/OSCA1-like_cyt"/>
</dbReference>
<dbReference type="AlphaFoldDB" id="A0A4V1IV61"/>
<feature type="transmembrane region" description="Helical" evidence="7">
    <location>
        <begin position="55"/>
        <end position="74"/>
    </location>
</feature>
<feature type="transmembrane region" description="Helical" evidence="7">
    <location>
        <begin position="142"/>
        <end position="163"/>
    </location>
</feature>
<keyword evidence="3" id="KW-0813">Transport</keyword>
<evidence type="ECO:0000259" key="10">
    <source>
        <dbReference type="Pfam" id="PF14703"/>
    </source>
</evidence>
<dbReference type="Proteomes" id="UP000274922">
    <property type="component" value="Unassembled WGS sequence"/>
</dbReference>
<feature type="transmembrane region" description="Helical" evidence="7">
    <location>
        <begin position="460"/>
        <end position="485"/>
    </location>
</feature>
<comment type="subcellular location">
    <subcellularLocation>
        <location evidence="1">Membrane</location>
        <topology evidence="1">Multi-pass membrane protein</topology>
    </subcellularLocation>
</comment>
<dbReference type="EMBL" id="ML014132">
    <property type="protein sequence ID" value="RKP02939.1"/>
    <property type="molecule type" value="Genomic_DNA"/>
</dbReference>
<keyword evidence="5 7" id="KW-1133">Transmembrane helix</keyword>
<evidence type="ECO:0000256" key="4">
    <source>
        <dbReference type="ARBA" id="ARBA00022692"/>
    </source>
</evidence>
<dbReference type="GO" id="GO:0005886">
    <property type="term" value="C:plasma membrane"/>
    <property type="evidence" value="ECO:0007669"/>
    <property type="project" value="TreeGrafter"/>
</dbReference>
<evidence type="ECO:0000259" key="8">
    <source>
        <dbReference type="Pfam" id="PF02714"/>
    </source>
</evidence>
<dbReference type="InterPro" id="IPR003864">
    <property type="entry name" value="CSC1/OSCA1-like_7TM"/>
</dbReference>
<dbReference type="InterPro" id="IPR032880">
    <property type="entry name" value="CSC1/OSCA1-like_N"/>
</dbReference>
<keyword evidence="4 7" id="KW-0812">Transmembrane</keyword>
<protein>
    <recommendedName>
        <fullName evidence="13">DUF221-domain-containing protein</fullName>
    </recommendedName>
</protein>
<evidence type="ECO:0000256" key="3">
    <source>
        <dbReference type="ARBA" id="ARBA00022448"/>
    </source>
</evidence>
<feature type="domain" description="CSC1/OSCA1-like 7TM region" evidence="8">
    <location>
        <begin position="410"/>
        <end position="681"/>
    </location>
</feature>
<proteinExistence type="inferred from homology"/>
<dbReference type="OrthoDB" id="1076608at2759"/>
<evidence type="ECO:0000259" key="9">
    <source>
        <dbReference type="Pfam" id="PF13967"/>
    </source>
</evidence>
<dbReference type="Pfam" id="PF13967">
    <property type="entry name" value="RSN1_TM"/>
    <property type="match status" value="1"/>
</dbReference>
<evidence type="ECO:0000256" key="6">
    <source>
        <dbReference type="ARBA" id="ARBA00023136"/>
    </source>
</evidence>
<sequence length="706" mass="80203">MDSATATATAAGVAGVAATLTASRTASSASASPSASSVVDPDTDAHVILRSFEWSLVFNVCGFCVLLLVFSLLARGKSQWLRTAYQPRTFLLPERQRSPVIRASWNPFVWIVTVMRVSDEVVLQRIGPDAFSVIYIMRWMSYYFCFTFLAALTALVPTNITGGQALFGLDALTITNVSNTHRYWIIVVFSYVGTLAFLACLHRLFQRALCLRHTFLLSQEQRDRLSGYSLLVRDVPKSIRTPEHLRDLFEVVQPDSIHGIVISDYLRNLPELWDRRCATRNRLERVATEILQSISRARWAELCREQNAALTGPRRRRRRRRWWRDRPRAIRQGARALRSRPKRSWYLRWRKRSFNSVFVVFNNLVSPHIAVMANLHHTPGIMQERYIGVDPRDIYWQNLRLNVMERRMRWVLFLLASGVVIVFWSVLSTAINSVAQIQNLDQISSALKPLTSMDDSITGLIQGLIPSLAMSILTAILPICLRYLLVLAGHPTWLSVERSLIQIYYAFLIINVLLVGVIAGSTLSNLESWGLNPANILDTLAKSAPPVSTFFINYVLFQTCIMGGLELIRPFDILTHLGSFFWRNPSPRVTRDGMRPPRFAAGQALAKHSLIATIGLVYADIAPLILLFVAVYFSVWVVIYRYNFMYVYSFPTQSGGNFLFTASRQMFTGLYLHQIVLSGYFLLKKSYAPAGFLLFLIFITAMVQIY</sequence>
<comment type="similarity">
    <text evidence="2">Belongs to the CSC1 (TC 1.A.17) family.</text>
</comment>
<dbReference type="GO" id="GO:0005227">
    <property type="term" value="F:calcium-activated cation channel activity"/>
    <property type="evidence" value="ECO:0007669"/>
    <property type="project" value="InterPro"/>
</dbReference>
<dbReference type="PANTHER" id="PTHR13018">
    <property type="entry name" value="PROBABLE MEMBRANE PROTEIN DUF221-RELATED"/>
    <property type="match status" value="1"/>
</dbReference>
<feature type="domain" description="CSC1/OSCA1-like cytosolic" evidence="10">
    <location>
        <begin position="228"/>
        <end position="398"/>
    </location>
</feature>
<feature type="transmembrane region" description="Helical" evidence="7">
    <location>
        <begin position="616"/>
        <end position="639"/>
    </location>
</feature>
<evidence type="ECO:0000256" key="1">
    <source>
        <dbReference type="ARBA" id="ARBA00004141"/>
    </source>
</evidence>
<evidence type="ECO:0000256" key="7">
    <source>
        <dbReference type="SAM" id="Phobius"/>
    </source>
</evidence>
<dbReference type="Pfam" id="PF14703">
    <property type="entry name" value="PHM7_cyt"/>
    <property type="match status" value="1"/>
</dbReference>
<dbReference type="PANTHER" id="PTHR13018:SF139">
    <property type="entry name" value="PHOSPHATE METABOLISM PROTEIN 7"/>
    <property type="match status" value="1"/>
</dbReference>